<keyword evidence="4" id="KW-1185">Reference proteome</keyword>
<dbReference type="EMBL" id="JAFJZZ010000008">
    <property type="protein sequence ID" value="MBN7774334.1"/>
    <property type="molecule type" value="Genomic_DNA"/>
</dbReference>
<dbReference type="AlphaFoldDB" id="A0A939DAC7"/>
<protein>
    <submittedName>
        <fullName evidence="3">DUF4397 domain-containing protein</fullName>
    </submittedName>
</protein>
<feature type="compositionally biased region" description="Low complexity" evidence="1">
    <location>
        <begin position="231"/>
        <end position="308"/>
    </location>
</feature>
<accession>A0A939DAC7</accession>
<feature type="region of interest" description="Disordered" evidence="1">
    <location>
        <begin position="231"/>
        <end position="320"/>
    </location>
</feature>
<dbReference type="Proteomes" id="UP000664545">
    <property type="component" value="Unassembled WGS sequence"/>
</dbReference>
<gene>
    <name evidence="3" type="ORF">JYB65_13290</name>
</gene>
<evidence type="ECO:0000256" key="1">
    <source>
        <dbReference type="SAM" id="MobiDB-lite"/>
    </source>
</evidence>
<dbReference type="RefSeq" id="WP_206583174.1">
    <property type="nucleotide sequence ID" value="NZ_JAFJZZ010000008.1"/>
</dbReference>
<reference evidence="3" key="1">
    <citation type="submission" date="2021-02" db="EMBL/GenBank/DDBJ databases">
        <title>Abyssanaerobacter marinus gen.nov., sp., nov, anaerobic bacterium isolated from the Onnuri vent field of Indian Ocean and suggestion of Mogibacteriaceae fam. nov., and proposal of reclassification of ambiguous this family's genus member.</title>
        <authorList>
            <person name="Kim Y.J."/>
            <person name="Yang J.-A."/>
        </authorList>
    </citation>
    <scope>NUCLEOTIDE SEQUENCE</scope>
    <source>
        <strain evidence="3">DSM 2634</strain>
    </source>
</reference>
<dbReference type="Pfam" id="PF14344">
    <property type="entry name" value="DUF4397"/>
    <property type="match status" value="1"/>
</dbReference>
<comment type="caution">
    <text evidence="3">The sequence shown here is derived from an EMBL/GenBank/DDBJ whole genome shotgun (WGS) entry which is preliminary data.</text>
</comment>
<proteinExistence type="predicted"/>
<sequence length="334" mass="35354">MHYYNTIYEKKAKAKPYILPSVGFFRFLHAVPDAPNVDIYSYARLISKNIPFGEYIGYFPLTAEPHQFSIYPTGTDDRPALTQTVTLTTDEILTLAAIGRLNNIEFLEIPESNQATDNTTAMVRFAHLAPNAPSVDITMSDGTILFGNVPFRQVTPSIPVDPSTGTLQVRLMGTPAVVLSVPNLTLEPNKSYTLYVLGLVGEAPGLEAIIVEEPPLQSLISLEGMEGNNGNINLPNNGNGTLPNNGNGTLPNNGNGTLPNNGNGTLPNNGNGTLPNNGNSTLPNNGNGTLPNNGNGTLPNNGNGTLPNNGGGNGGISSNRKSVALPLFSSLYIK</sequence>
<evidence type="ECO:0000313" key="4">
    <source>
        <dbReference type="Proteomes" id="UP000664545"/>
    </source>
</evidence>
<feature type="domain" description="DUF4397" evidence="2">
    <location>
        <begin position="25"/>
        <end position="138"/>
    </location>
</feature>
<organism evidence="3 4">
    <name type="scientific">Clostridium aminobutyricum</name>
    <dbReference type="NCBI Taxonomy" id="33953"/>
    <lineage>
        <taxon>Bacteria</taxon>
        <taxon>Bacillati</taxon>
        <taxon>Bacillota</taxon>
        <taxon>Clostridia</taxon>
        <taxon>Eubacteriales</taxon>
        <taxon>Clostridiaceae</taxon>
        <taxon>Clostridium</taxon>
    </lineage>
</organism>
<name>A0A939DAC7_CLOAM</name>
<evidence type="ECO:0000259" key="2">
    <source>
        <dbReference type="Pfam" id="PF14344"/>
    </source>
</evidence>
<evidence type="ECO:0000313" key="3">
    <source>
        <dbReference type="EMBL" id="MBN7774334.1"/>
    </source>
</evidence>
<dbReference type="InterPro" id="IPR025510">
    <property type="entry name" value="DUF4397"/>
</dbReference>